<evidence type="ECO:0000313" key="3">
    <source>
        <dbReference type="Proteomes" id="UP001148786"/>
    </source>
</evidence>
<comment type="caution">
    <text evidence="2">The sequence shown here is derived from an EMBL/GenBank/DDBJ whole genome shotgun (WGS) entry which is preliminary data.</text>
</comment>
<dbReference type="EMBL" id="JANKHO010000295">
    <property type="protein sequence ID" value="KAJ3511912.1"/>
    <property type="molecule type" value="Genomic_DNA"/>
</dbReference>
<keyword evidence="3" id="KW-1185">Reference proteome</keyword>
<evidence type="ECO:0000313" key="2">
    <source>
        <dbReference type="EMBL" id="KAJ3511912.1"/>
    </source>
</evidence>
<dbReference type="Proteomes" id="UP001148786">
    <property type="component" value="Unassembled WGS sequence"/>
</dbReference>
<organism evidence="2 3">
    <name type="scientific">Agrocybe chaxingu</name>
    <dbReference type="NCBI Taxonomy" id="84603"/>
    <lineage>
        <taxon>Eukaryota</taxon>
        <taxon>Fungi</taxon>
        <taxon>Dikarya</taxon>
        <taxon>Basidiomycota</taxon>
        <taxon>Agaricomycotina</taxon>
        <taxon>Agaricomycetes</taxon>
        <taxon>Agaricomycetidae</taxon>
        <taxon>Agaricales</taxon>
        <taxon>Agaricineae</taxon>
        <taxon>Strophariaceae</taxon>
        <taxon>Agrocybe</taxon>
    </lineage>
</organism>
<evidence type="ECO:0000256" key="1">
    <source>
        <dbReference type="SAM" id="MobiDB-lite"/>
    </source>
</evidence>
<feature type="region of interest" description="Disordered" evidence="1">
    <location>
        <begin position="431"/>
        <end position="457"/>
    </location>
</feature>
<dbReference type="OrthoDB" id="2745898at2759"/>
<name>A0A9W8K1Q8_9AGAR</name>
<feature type="compositionally biased region" description="Basic and acidic residues" evidence="1">
    <location>
        <begin position="431"/>
        <end position="445"/>
    </location>
</feature>
<sequence length="502" mass="57977">MGEAVWESKSPLQSLAQELLDTIIDEIALPITNPFCIIQHSTAEGVDTLRHCALVCRAFRHQSQRHLFKFIDITSLLFGPTGSYSDDRLYRQRPEAWKRLNEVLKENPLLATYVRELGLWVDPEDLPWITGDLEEVFSDIMESVVKAGKLRRILLSSHELNSRPENKYPRLPAGIITRLWDPYISQFQMQALGGGGILPIRSLSFHRSYSAIEELLAHPSAPIGSLRSLELDTDSRFLLPHQAFSVIARLKHSLEYLRLKTSKKHSWSLVFWLRVDSRNLDWPRHLPALKVLDIDVVCNPPTRRRPECSMKGISSLLEAAGNRLEKLRLTLYVGHFELMCPRMLVDSLNWELLEAALHRSLQTSSDRRFWVYITIGYYWNTVEREGIGIPGEEEEEYSDDDWPEDLSDQDEEEEQYLWAELESLQSWDSESFRSHDPSRVQDIKEQGPPPINDKQRSDEELLKEGAKFRDGYRRLCGLVLKQIVDEKFTRFGTVFTSASTTI</sequence>
<gene>
    <name evidence="2" type="ORF">NLJ89_g3831</name>
</gene>
<accession>A0A9W8K1Q8</accession>
<reference evidence="2" key="1">
    <citation type="submission" date="2022-07" db="EMBL/GenBank/DDBJ databases">
        <title>Genome Sequence of Agrocybe chaxingu.</title>
        <authorList>
            <person name="Buettner E."/>
        </authorList>
    </citation>
    <scope>NUCLEOTIDE SEQUENCE</scope>
    <source>
        <strain evidence="2">MP-N11</strain>
    </source>
</reference>
<dbReference type="AlphaFoldDB" id="A0A9W8K1Q8"/>
<proteinExistence type="predicted"/>
<protein>
    <submittedName>
        <fullName evidence="2">Uncharacterized protein</fullName>
    </submittedName>
</protein>